<accession>A0AC59Y494</accession>
<evidence type="ECO:0000313" key="2">
    <source>
        <dbReference type="Proteomes" id="UP001162501"/>
    </source>
</evidence>
<reference evidence="1" key="1">
    <citation type="submission" date="2023-05" db="EMBL/GenBank/DDBJ databases">
        <authorList>
            <consortium name="ELIXIR-Norway"/>
        </authorList>
    </citation>
    <scope>NUCLEOTIDE SEQUENCE</scope>
</reference>
<dbReference type="EMBL" id="OX596085">
    <property type="protein sequence ID" value="CAM9368503.1"/>
    <property type="molecule type" value="Genomic_DNA"/>
</dbReference>
<organism evidence="1 2">
    <name type="scientific">Rangifer tarandus platyrhynchus</name>
    <name type="common">Svalbard reindeer</name>
    <dbReference type="NCBI Taxonomy" id="3082113"/>
    <lineage>
        <taxon>Eukaryota</taxon>
        <taxon>Metazoa</taxon>
        <taxon>Chordata</taxon>
        <taxon>Craniata</taxon>
        <taxon>Vertebrata</taxon>
        <taxon>Euteleostomi</taxon>
        <taxon>Mammalia</taxon>
        <taxon>Eutheria</taxon>
        <taxon>Laurasiatheria</taxon>
        <taxon>Artiodactyla</taxon>
        <taxon>Ruminantia</taxon>
        <taxon>Pecora</taxon>
        <taxon>Cervidae</taxon>
        <taxon>Odocoileinae</taxon>
        <taxon>Rangifer</taxon>
    </lineage>
</organism>
<protein>
    <submittedName>
        <fullName evidence="1">Uncharacterized protein</fullName>
    </submittedName>
</protein>
<sequence length="1702" mass="189985">MSSTSSEPGNGDSAERSQLGLDTVIKRLEDTILSPAASREDRALTVRGGRWRASPTPVPARIREIVAGSLAERPPQGLCEPPAAPGPGPEEHAPLQDELSRLEGLLAQAGAEQDELAGRYHVVSKRLQARLEATKAQLQRSELERSVDLEEALGRLEAAEQRSTGLSQVNALLREQLEHMRKANDRLAEELARTTGSMLRLRAELELREAQHRTHREARHTHSGRPQDALLQRQVTALRGHLAELRAATERGLADLRADVARMARRLHMACLNLGSNLRLMAGSAAAALEQQLRDKARETLQLQGRSAAEEAALQARLSEQTLLVEKLTEQNASERAISSLRTDVQRLESQHSSGGPAAPGDSRAEVETLRLLLDSITQVAQADAGSEELVKSSGAEGEGVQGQRRSPPHAGSPLTAESLPPARSPVTLDSALWAVRAAIQRRRQREQELHQQLESAKVRAAGLQEQLSESQRELQASRSLLQEERQDLLGKLEAQSREAQWSRVTSELLGREKAALEEAVEALRGEAAVSHAEKQSLEARNMELQRSLQRCAEQKEVLEQQGERSRKALESSQGRLEQLEGTVSGLKTELVSAQEALDSAQLQRDILESERAGLHGALARAEASKADLELLVSRLKAEGVEQRGSLAKMAAVTEALAQDKGSLNHLVLQLEQERDELRAQQQMLAQGQAGAREQLAQAEWQVELLRAERRGLQRACGRLEERLERLEGQAARLQRERAQLQAQVGQVTCKKQALEKQLAQRLQDQEAQMAALQRALQEKEALSEERVQLLAKQEALEKQGQLMAEEAADLRAERDALESSLFEAQQLATQLQAQQEQLEGEARSARLARQTLQGELEQLQSTWEAQETRLRQQVAQRERDVQLALESRALAHREDLTRLQREKETLSLSLMEEKEAAACRLKREKELVAKNATRREALKEEIQSLRRERDERLLQLENEKQQALLVRDAELSRLRGELQLVRQEAQGQQERAEATVSTVTAELKALQAQFEDSISAHQTEARVLRETLRAQVAQRSSAGREAETLRVQLDEAREVLAALRRELQGSEEAREGLQREAQDAHRALADAAREKDALRDSNTELRAAIRWAEQEKASFKRSMEEREQKVLVLEKAWAAAQKQAGELRTGLREAERAAVDTQRQLQKLRRQVTTLETENQRKSRELMRLQTRGAQEPSWQEALALQRLVAEAEAAHEDSQMEVRRLRRTLAEVEVRAETREKQLERQLCESRGSERTLRAELRRVTRKLQQADSAANSLQPGPDGACRRTHGLEQELAQAEGARREAEGQRGRLSSPEPPGPPTRGQCPPRPPRHPPGRPHRAPTTAQRSPLSSGSEGWFRSPLQRPSPSPGDRRAEGDPGLHEGCSEGLDAEAGGCPAGGDIWCSQAGGLSALRGEAKSERTWAQSRMGQLQRALAGWRHVEGELSSAQAMRALQEEALPRLRRGARHSKDWERGRDDRRVFRGHSDHSGKVPLPTPGQQGLLLELSPPEQGALGEPLTCLERSGPKPEGTREPLRQRRGRRGHGPAFLRNYSLGVQMAELEHTQRLQELAIWHQRPQALEAERLHRAQPQAAQAPASRERAQQRQAKVLEGQVAGRREPLDRDVRWRRACLRQAFRAKNSVNTGKHVENISTNWRQKHNVLQGPATTSPRPEAARLRLQELQGRHGGRWLEVTQSPVPVTHWP</sequence>
<gene>
    <name evidence="1" type="ORF">MRATA1EN22A_LOCUS1588</name>
</gene>
<evidence type="ECO:0000313" key="1">
    <source>
        <dbReference type="EMBL" id="CAM9368503.1"/>
    </source>
</evidence>
<reference evidence="1" key="2">
    <citation type="submission" date="2025-03" db="EMBL/GenBank/DDBJ databases">
        <authorList>
            <consortium name="ELIXIR-Norway"/>
            <consortium name="Elixir Norway"/>
        </authorList>
    </citation>
    <scope>NUCLEOTIDE SEQUENCE</scope>
</reference>
<name>A0AC59Y494_RANTA</name>
<proteinExistence type="predicted"/>
<dbReference type="Proteomes" id="UP001162501">
    <property type="component" value="Chromosome 1"/>
</dbReference>